<reference evidence="6 7" key="1">
    <citation type="submission" date="2017-03" db="EMBL/GenBank/DDBJ databases">
        <title>Complete genome sequence of the novel DNRA strain Pseudomonas sp. S-6-2 isolated from Chinese polluted river sediment. Journal of Biotechnology.</title>
        <authorList>
            <person name="Li J."/>
            <person name="Xiang F."/>
            <person name="Wang L."/>
            <person name="Xi L."/>
            <person name="Liu J."/>
        </authorList>
    </citation>
    <scope>NUCLEOTIDE SEQUENCE [LARGE SCALE GENOMIC DNA]</scope>
    <source>
        <strain evidence="6 7">S-6-2</strain>
    </source>
</reference>
<evidence type="ECO:0000256" key="1">
    <source>
        <dbReference type="ARBA" id="ARBA00023015"/>
    </source>
</evidence>
<dbReference type="PROSITE" id="PS50042">
    <property type="entry name" value="CNMP_BINDING_3"/>
    <property type="match status" value="1"/>
</dbReference>
<evidence type="ECO:0000259" key="4">
    <source>
        <dbReference type="PROSITE" id="PS50042"/>
    </source>
</evidence>
<sequence length="249" mass="28148">MPLSKPHRLQVLHHPLLAHFSPAVQDQLLADAHYREYHSHAQILRQSDPAERFFMVLEGRVKLYRISADGKEKVVEIIQPGHTFAEAVMFMRKSVYPVCAETLDAVKLVAFSNRLMLHHLQENPQTCLHLLGHLSIRLHQRLDELENLTLQNATQRLALYLAGQVKDHSQDSAAIDLMLPKGLIAARLSIKPETLSRAMANLRERGLIESKARHIRIPSLSRLLNEFSQGDCSNVQADSGKPILCSDRS</sequence>
<dbReference type="Pfam" id="PF00027">
    <property type="entry name" value="cNMP_binding"/>
    <property type="match status" value="1"/>
</dbReference>
<dbReference type="CDD" id="cd00038">
    <property type="entry name" value="CAP_ED"/>
    <property type="match status" value="1"/>
</dbReference>
<dbReference type="PANTHER" id="PTHR24567">
    <property type="entry name" value="CRP FAMILY TRANSCRIPTIONAL REGULATORY PROTEIN"/>
    <property type="match status" value="1"/>
</dbReference>
<dbReference type="AlphaFoldDB" id="A0A1V0B8K8"/>
<proteinExistence type="predicted"/>
<dbReference type="InterPro" id="IPR018490">
    <property type="entry name" value="cNMP-bd_dom_sf"/>
</dbReference>
<keyword evidence="1" id="KW-0805">Transcription regulation</keyword>
<dbReference type="SMART" id="SM00419">
    <property type="entry name" value="HTH_CRP"/>
    <property type="match status" value="1"/>
</dbReference>
<evidence type="ECO:0000256" key="3">
    <source>
        <dbReference type="ARBA" id="ARBA00023163"/>
    </source>
</evidence>
<dbReference type="Gene3D" id="1.10.10.10">
    <property type="entry name" value="Winged helix-like DNA-binding domain superfamily/Winged helix DNA-binding domain"/>
    <property type="match status" value="1"/>
</dbReference>
<dbReference type="InterPro" id="IPR014710">
    <property type="entry name" value="RmlC-like_jellyroll"/>
</dbReference>
<organism evidence="6 7">
    <name type="scientific">Halopseudomonas phragmitis</name>
    <dbReference type="NCBI Taxonomy" id="1931241"/>
    <lineage>
        <taxon>Bacteria</taxon>
        <taxon>Pseudomonadati</taxon>
        <taxon>Pseudomonadota</taxon>
        <taxon>Gammaproteobacteria</taxon>
        <taxon>Pseudomonadales</taxon>
        <taxon>Pseudomonadaceae</taxon>
        <taxon>Halopseudomonas</taxon>
    </lineage>
</organism>
<dbReference type="GO" id="GO:0005829">
    <property type="term" value="C:cytosol"/>
    <property type="evidence" value="ECO:0007669"/>
    <property type="project" value="TreeGrafter"/>
</dbReference>
<dbReference type="RefSeq" id="WP_080051160.1">
    <property type="nucleotide sequence ID" value="NZ_CP020100.1"/>
</dbReference>
<dbReference type="GO" id="GO:0003677">
    <property type="term" value="F:DNA binding"/>
    <property type="evidence" value="ECO:0007669"/>
    <property type="project" value="UniProtKB-KW"/>
</dbReference>
<feature type="domain" description="Cyclic nucleotide-binding" evidence="4">
    <location>
        <begin position="16"/>
        <end position="90"/>
    </location>
</feature>
<dbReference type="InterPro" id="IPR050397">
    <property type="entry name" value="Env_Response_Regulators"/>
</dbReference>
<dbReference type="InterPro" id="IPR036388">
    <property type="entry name" value="WH-like_DNA-bd_sf"/>
</dbReference>
<name>A0A1V0B8K8_9GAMM</name>
<accession>A0A1V0B8K8</accession>
<evidence type="ECO:0000256" key="2">
    <source>
        <dbReference type="ARBA" id="ARBA00023125"/>
    </source>
</evidence>
<dbReference type="PANTHER" id="PTHR24567:SF68">
    <property type="entry name" value="DNA-BINDING TRANSCRIPTIONAL DUAL REGULATOR CRP"/>
    <property type="match status" value="1"/>
</dbReference>
<dbReference type="Gene3D" id="2.60.120.10">
    <property type="entry name" value="Jelly Rolls"/>
    <property type="match status" value="1"/>
</dbReference>
<dbReference type="InterPro" id="IPR012318">
    <property type="entry name" value="HTH_CRP"/>
</dbReference>
<evidence type="ECO:0008006" key="8">
    <source>
        <dbReference type="Google" id="ProtNLM"/>
    </source>
</evidence>
<dbReference type="Proteomes" id="UP000243488">
    <property type="component" value="Chromosome"/>
</dbReference>
<protein>
    <recommendedName>
        <fullName evidence="8">Crp/Fnr family transcriptional regulator</fullName>
    </recommendedName>
</protein>
<evidence type="ECO:0000313" key="7">
    <source>
        <dbReference type="Proteomes" id="UP000243488"/>
    </source>
</evidence>
<dbReference type="Pfam" id="PF13545">
    <property type="entry name" value="HTH_Crp_2"/>
    <property type="match status" value="1"/>
</dbReference>
<dbReference type="STRING" id="1931241.BVH74_16495"/>
<dbReference type="KEGG" id="ppha:BVH74_16495"/>
<keyword evidence="2" id="KW-0238">DNA-binding</keyword>
<dbReference type="SUPFAM" id="SSF46785">
    <property type="entry name" value="Winged helix' DNA-binding domain"/>
    <property type="match status" value="1"/>
</dbReference>
<evidence type="ECO:0000259" key="5">
    <source>
        <dbReference type="PROSITE" id="PS51063"/>
    </source>
</evidence>
<evidence type="ECO:0000313" key="6">
    <source>
        <dbReference type="EMBL" id="AQZ96252.1"/>
    </source>
</evidence>
<dbReference type="GO" id="GO:0003700">
    <property type="term" value="F:DNA-binding transcription factor activity"/>
    <property type="evidence" value="ECO:0007669"/>
    <property type="project" value="TreeGrafter"/>
</dbReference>
<keyword evidence="3" id="KW-0804">Transcription</keyword>
<dbReference type="SMART" id="SM00100">
    <property type="entry name" value="cNMP"/>
    <property type="match status" value="1"/>
</dbReference>
<dbReference type="SUPFAM" id="SSF51206">
    <property type="entry name" value="cAMP-binding domain-like"/>
    <property type="match status" value="1"/>
</dbReference>
<dbReference type="InterPro" id="IPR036390">
    <property type="entry name" value="WH_DNA-bd_sf"/>
</dbReference>
<dbReference type="EMBL" id="CP020100">
    <property type="protein sequence ID" value="AQZ96252.1"/>
    <property type="molecule type" value="Genomic_DNA"/>
</dbReference>
<dbReference type="InterPro" id="IPR000595">
    <property type="entry name" value="cNMP-bd_dom"/>
</dbReference>
<gene>
    <name evidence="6" type="ORF">BVH74_16495</name>
</gene>
<dbReference type="PROSITE" id="PS51063">
    <property type="entry name" value="HTH_CRP_2"/>
    <property type="match status" value="1"/>
</dbReference>
<feature type="domain" description="HTH crp-type" evidence="5">
    <location>
        <begin position="151"/>
        <end position="221"/>
    </location>
</feature>
<keyword evidence="7" id="KW-1185">Reference proteome</keyword>